<gene>
    <name evidence="1" type="ORF">EJ377_14360</name>
</gene>
<evidence type="ECO:0008006" key="3">
    <source>
        <dbReference type="Google" id="ProtNLM"/>
    </source>
</evidence>
<reference evidence="1 2" key="1">
    <citation type="submission" date="2018-12" db="EMBL/GenBank/DDBJ databases">
        <title>Draft Genome Sequence of Chryseobacterium arthrosphaerae strain ED882-96 Isolated from the Blood of a Patient with Liver Cirrhosis in Taiwan.</title>
        <authorList>
            <person name="Lin J.-N."/>
            <person name="Lai C.-H."/>
            <person name="Yang C.-H."/>
            <person name="Huang Y.-H."/>
        </authorList>
    </citation>
    <scope>NUCLEOTIDE SEQUENCE [LARGE SCALE GENOMIC DNA]</scope>
    <source>
        <strain evidence="1 2">ED882-96</strain>
    </source>
</reference>
<protein>
    <recommendedName>
        <fullName evidence="3">RHS repeat-associated core domain-containing protein</fullName>
    </recommendedName>
</protein>
<evidence type="ECO:0000313" key="2">
    <source>
        <dbReference type="Proteomes" id="UP000276953"/>
    </source>
</evidence>
<sequence>MEINYIEDAQQNRIRFTYDSFNNYIYVQTIEYGNNAAINPNDSPNKIKFYYKDAARTDQAYIFGSRIYIHTENWTG</sequence>
<dbReference type="Proteomes" id="UP000276953">
    <property type="component" value="Unassembled WGS sequence"/>
</dbReference>
<proteinExistence type="predicted"/>
<evidence type="ECO:0000313" key="1">
    <source>
        <dbReference type="EMBL" id="RTZ45905.1"/>
    </source>
</evidence>
<dbReference type="EMBL" id="RYFC01000003">
    <property type="protein sequence ID" value="RTZ45905.1"/>
    <property type="molecule type" value="Genomic_DNA"/>
</dbReference>
<name>A0A432DRZ1_9FLAO</name>
<dbReference type="AlphaFoldDB" id="A0A432DRZ1"/>
<accession>A0A432DRZ1</accession>
<comment type="caution">
    <text evidence="1">The sequence shown here is derived from an EMBL/GenBank/DDBJ whole genome shotgun (WGS) entry which is preliminary data.</text>
</comment>
<organism evidence="1 2">
    <name type="scientific">Chryseobacterium arthrosphaerae</name>
    <dbReference type="NCBI Taxonomy" id="651561"/>
    <lineage>
        <taxon>Bacteria</taxon>
        <taxon>Pseudomonadati</taxon>
        <taxon>Bacteroidota</taxon>
        <taxon>Flavobacteriia</taxon>
        <taxon>Flavobacteriales</taxon>
        <taxon>Weeksellaceae</taxon>
        <taxon>Chryseobacterium group</taxon>
        <taxon>Chryseobacterium</taxon>
    </lineage>
</organism>